<dbReference type="OrthoDB" id="2395160at2759"/>
<dbReference type="GO" id="GO:0016829">
    <property type="term" value="F:lyase activity"/>
    <property type="evidence" value="ECO:0007669"/>
    <property type="project" value="UniProtKB-KW"/>
</dbReference>
<organism evidence="4 5">
    <name type="scientific">Pyrrhoderma noxium</name>
    <dbReference type="NCBI Taxonomy" id="2282107"/>
    <lineage>
        <taxon>Eukaryota</taxon>
        <taxon>Fungi</taxon>
        <taxon>Dikarya</taxon>
        <taxon>Basidiomycota</taxon>
        <taxon>Agaricomycotina</taxon>
        <taxon>Agaricomycetes</taxon>
        <taxon>Hymenochaetales</taxon>
        <taxon>Hymenochaetaceae</taxon>
        <taxon>Pyrrhoderma</taxon>
    </lineage>
</organism>
<dbReference type="Gene3D" id="2.60.120.200">
    <property type="match status" value="1"/>
</dbReference>
<evidence type="ECO:0000313" key="5">
    <source>
        <dbReference type="Proteomes" id="UP000217199"/>
    </source>
</evidence>
<keyword evidence="4" id="KW-0456">Lyase</keyword>
<feature type="signal peptide" evidence="2">
    <location>
        <begin position="1"/>
        <end position="23"/>
    </location>
</feature>
<dbReference type="InParanoid" id="A0A286U6L6"/>
<feature type="region of interest" description="Disordered" evidence="1">
    <location>
        <begin position="92"/>
        <end position="111"/>
    </location>
</feature>
<keyword evidence="5" id="KW-1185">Reference proteome</keyword>
<dbReference type="InterPro" id="IPR048958">
    <property type="entry name" value="Polysacc_lyase_14"/>
</dbReference>
<keyword evidence="2" id="KW-0732">Signal</keyword>
<name>A0A286U6L6_9AGAM</name>
<sequence>MTYSPKLIGNSPLLYCLAFQVLASITTNARTFVAYGANEDIATQLGLTTSTVLPFPSQTMSSSDANNYLKGKWALQGGVSFGEDRLAFVSDPVGGGSGSGSDSGSKSGSSVLSVEYPSGSYSHGTGGAQFYSTFGDKEGFEAMLLSYDIAFESDFDWNKGGKLPGLRGGPVLNSCSGGREPSGDDCFSSRLMWRKNGEGEGIYKFFIPIYYG</sequence>
<dbReference type="Proteomes" id="UP000217199">
    <property type="component" value="Unassembled WGS sequence"/>
</dbReference>
<feature type="chain" id="PRO_5013635471" evidence="2">
    <location>
        <begin position="24"/>
        <end position="212"/>
    </location>
</feature>
<dbReference type="PANTHER" id="PTHR40124">
    <property type="match status" value="1"/>
</dbReference>
<comment type="caution">
    <text evidence="4">The sequence shown here is derived from an EMBL/GenBank/DDBJ whole genome shotgun (WGS) entry which is preliminary data.</text>
</comment>
<dbReference type="AlphaFoldDB" id="A0A286U6L6"/>
<proteinExistence type="predicted"/>
<feature type="compositionally biased region" description="Low complexity" evidence="1">
    <location>
        <begin position="102"/>
        <end position="111"/>
    </location>
</feature>
<evidence type="ECO:0000256" key="2">
    <source>
        <dbReference type="SAM" id="SignalP"/>
    </source>
</evidence>
<dbReference type="PANTHER" id="PTHR40124:SF1">
    <property type="entry name" value="DISAGGREGATASE RELATED REPEAT PROTEIN"/>
    <property type="match status" value="1"/>
</dbReference>
<evidence type="ECO:0000256" key="1">
    <source>
        <dbReference type="SAM" id="MobiDB-lite"/>
    </source>
</evidence>
<accession>A0A286U6L6</accession>
<gene>
    <name evidence="4" type="ORF">PNOK_0897400</name>
</gene>
<evidence type="ECO:0000259" key="3">
    <source>
        <dbReference type="Pfam" id="PF21294"/>
    </source>
</evidence>
<dbReference type="EMBL" id="NBII01000010">
    <property type="protein sequence ID" value="PAV15213.1"/>
    <property type="molecule type" value="Genomic_DNA"/>
</dbReference>
<protein>
    <submittedName>
        <fullName evidence="4">Polysaccharide lyase family 14</fullName>
    </submittedName>
</protein>
<evidence type="ECO:0000313" key="4">
    <source>
        <dbReference type="EMBL" id="PAV15213.1"/>
    </source>
</evidence>
<reference evidence="4 5" key="1">
    <citation type="journal article" date="2017" name="Mol. Ecol.">
        <title>Comparative and population genomic landscape of Phellinus noxius: A hypervariable fungus causing root rot in trees.</title>
        <authorList>
            <person name="Chung C.L."/>
            <person name="Lee T.J."/>
            <person name="Akiba M."/>
            <person name="Lee H.H."/>
            <person name="Kuo T.H."/>
            <person name="Liu D."/>
            <person name="Ke H.M."/>
            <person name="Yokoi T."/>
            <person name="Roa M.B."/>
            <person name="Lu M.J."/>
            <person name="Chang Y.Y."/>
            <person name="Ann P.J."/>
            <person name="Tsai J.N."/>
            <person name="Chen C.Y."/>
            <person name="Tzean S.S."/>
            <person name="Ota Y."/>
            <person name="Hattori T."/>
            <person name="Sahashi N."/>
            <person name="Liou R.F."/>
            <person name="Kikuchi T."/>
            <person name="Tsai I.J."/>
        </authorList>
    </citation>
    <scope>NUCLEOTIDE SEQUENCE [LARGE SCALE GENOMIC DNA]</scope>
    <source>
        <strain evidence="4 5">FFPRI411160</strain>
    </source>
</reference>
<feature type="domain" description="Polysaccharide lyase 14" evidence="3">
    <location>
        <begin position="106"/>
        <end position="205"/>
    </location>
</feature>
<dbReference type="Pfam" id="PF21294">
    <property type="entry name" value="Polysacc_lyase_14"/>
    <property type="match status" value="1"/>
</dbReference>